<evidence type="ECO:0000313" key="4">
    <source>
        <dbReference type="Proteomes" id="UP000281691"/>
    </source>
</evidence>
<dbReference type="PANTHER" id="PTHR35149:SF1">
    <property type="entry name" value="DUF5655 DOMAIN-CONTAINING PROTEIN"/>
    <property type="match status" value="1"/>
</dbReference>
<gene>
    <name evidence="3" type="ORF">EDC46_0652</name>
</gene>
<dbReference type="Pfam" id="PF03235">
    <property type="entry name" value="GmrSD_N"/>
    <property type="match status" value="1"/>
</dbReference>
<keyword evidence="4" id="KW-1185">Reference proteome</keyword>
<evidence type="ECO:0000259" key="1">
    <source>
        <dbReference type="Pfam" id="PF03235"/>
    </source>
</evidence>
<accession>A0A3N4W9N7</accession>
<feature type="domain" description="GmrSD restriction endonucleases N-terminal" evidence="1">
    <location>
        <begin position="10"/>
        <end position="237"/>
    </location>
</feature>
<dbReference type="AlphaFoldDB" id="A0A3N4W9N7"/>
<name>A0A3N4W9N7_9PAST</name>
<organism evidence="3 4">
    <name type="scientific">Vespertiliibacter pulmonis</name>
    <dbReference type="NCBI Taxonomy" id="1443036"/>
    <lineage>
        <taxon>Bacteria</taxon>
        <taxon>Pseudomonadati</taxon>
        <taxon>Pseudomonadota</taxon>
        <taxon>Gammaproteobacteria</taxon>
        <taxon>Pasteurellales</taxon>
        <taxon>Pasteurellaceae</taxon>
        <taxon>Vespertiliibacter</taxon>
    </lineage>
</organism>
<dbReference type="PANTHER" id="PTHR35149">
    <property type="entry name" value="SLL5132 PROTEIN"/>
    <property type="match status" value="1"/>
</dbReference>
<evidence type="ECO:0000313" key="3">
    <source>
        <dbReference type="EMBL" id="RPE86257.1"/>
    </source>
</evidence>
<dbReference type="InterPro" id="IPR011089">
    <property type="entry name" value="GmrSD_C"/>
</dbReference>
<feature type="domain" description="GmrSD restriction endonucleases C-terminal" evidence="2">
    <location>
        <begin position="465"/>
        <end position="602"/>
    </location>
</feature>
<proteinExistence type="predicted"/>
<comment type="caution">
    <text evidence="3">The sequence shown here is derived from an EMBL/GenBank/DDBJ whole genome shotgun (WGS) entry which is preliminary data.</text>
</comment>
<dbReference type="Pfam" id="PF07510">
    <property type="entry name" value="GmrSD_C"/>
    <property type="match status" value="1"/>
</dbReference>
<dbReference type="InterPro" id="IPR004919">
    <property type="entry name" value="GmrSD_N"/>
</dbReference>
<sequence length="633" mass="76201">MSADKLQSLTEIFNQKFFRIPDFQRGYSWQKPQLEAFWGDLDDLTEDRVHYTGVLTVKAIKNVDEIDSWLVKDKKFEAFYVIDGQQRLTTSIILINEILNELVEKEHILPEKKLKWQEKFLFKKYNEYSISYIFGYESDDPSNEFFKTEILKQESSSKIDKRDTLYTSNLANAKEFFKEKLEGLDKDKLRTILIKLSEKFKFNFSKVNDEFDIHVMFETMNNRGKPLSNLELLKNRLIYLSTFLSDENGRNFLKKEINDRWKTIYEYLGKDKDNPMDDDDFLYHHWIMYFQYNRNEASAYAKYLLGKHFTAKKIRDGELSFNDIHKYIRSLSQSVEYWFYLYNPKSSNYSDDIQKWIEKLNRLGMRAFAPLLIVIMIKYSNNEFDKEQFIKLLKSVERFNFLIFNISRKASNTKNTYFYKLANQYYFSKDNIKTIDNIIDEVDKLINSELSLGGFYNFIEEKFKNSEGFYKWDGLKYFLFEYELELQKEHNKEKVIWEEFNKKKKEESIEHIYPQNPKDGEWEAMSKYNEVERGYLLNTLGNLLLLKRSKNSSLQNKCFSLKKKDPKDENGFYNGSNSEIEVDQYEDWTPVELLERGKKMLEFLEKRWNIKFEDHDKLLKLDFLNKKSEDKKN</sequence>
<evidence type="ECO:0000259" key="2">
    <source>
        <dbReference type="Pfam" id="PF07510"/>
    </source>
</evidence>
<dbReference type="EMBL" id="RKQP01000001">
    <property type="protein sequence ID" value="RPE86257.1"/>
    <property type="molecule type" value="Genomic_DNA"/>
</dbReference>
<dbReference type="RefSeq" id="WP_124210801.1">
    <property type="nucleotide sequence ID" value="NZ_CP016615.1"/>
</dbReference>
<dbReference type="OrthoDB" id="9798761at2"/>
<reference evidence="3 4" key="1">
    <citation type="submission" date="2018-11" db="EMBL/GenBank/DDBJ databases">
        <title>Genomic Encyclopedia of Type Strains, Phase IV (KMG-IV): sequencing the most valuable type-strain genomes for metagenomic binning, comparative biology and taxonomic classification.</title>
        <authorList>
            <person name="Goeker M."/>
        </authorList>
    </citation>
    <scope>NUCLEOTIDE SEQUENCE [LARGE SCALE GENOMIC DNA]</scope>
    <source>
        <strain evidence="3 4">DSM 27238</strain>
    </source>
</reference>
<dbReference type="Proteomes" id="UP000281691">
    <property type="component" value="Unassembled WGS sequence"/>
</dbReference>
<protein>
    <submittedName>
        <fullName evidence="3">Uncharacterized protein DUF1524</fullName>
    </submittedName>
</protein>